<dbReference type="InterPro" id="IPR032720">
    <property type="entry name" value="Cys_rich_CWC"/>
</dbReference>
<organism evidence="1 2">
    <name type="scientific">Lacihabitans lacunae</name>
    <dbReference type="NCBI Taxonomy" id="1028214"/>
    <lineage>
        <taxon>Bacteria</taxon>
        <taxon>Pseudomonadati</taxon>
        <taxon>Bacteroidota</taxon>
        <taxon>Cytophagia</taxon>
        <taxon>Cytophagales</taxon>
        <taxon>Leadbetterellaceae</taxon>
        <taxon>Lacihabitans</taxon>
    </lineage>
</organism>
<reference evidence="2" key="1">
    <citation type="journal article" date="2019" name="Int. J. Syst. Evol. Microbiol.">
        <title>The Global Catalogue of Microorganisms (GCM) 10K type strain sequencing project: providing services to taxonomists for standard genome sequencing and annotation.</title>
        <authorList>
            <consortium name="The Broad Institute Genomics Platform"/>
            <consortium name="The Broad Institute Genome Sequencing Center for Infectious Disease"/>
            <person name="Wu L."/>
            <person name="Ma J."/>
        </authorList>
    </citation>
    <scope>NUCLEOTIDE SEQUENCE [LARGE SCALE GENOMIC DNA]</scope>
    <source>
        <strain evidence="2">CECT 7956</strain>
    </source>
</reference>
<dbReference type="RefSeq" id="WP_379839897.1">
    <property type="nucleotide sequence ID" value="NZ_JBHRYQ010000001.1"/>
</dbReference>
<evidence type="ECO:0000313" key="1">
    <source>
        <dbReference type="EMBL" id="MFC3812991.1"/>
    </source>
</evidence>
<dbReference type="EMBL" id="JBHRYQ010000001">
    <property type="protein sequence ID" value="MFC3812991.1"/>
    <property type="molecule type" value="Genomic_DNA"/>
</dbReference>
<sequence>MEKHAPDNCPRCNAVFVCKSNNVSQCDCQHIALTFDETQYIREKSLWDFEGGCLCNACLLELKEVFNRGAVDLTKDKGGLR</sequence>
<protein>
    <submittedName>
        <fullName evidence="1">Cysteine-rich CWC family protein</fullName>
    </submittedName>
</protein>
<name>A0ABV7Z3Z8_9BACT</name>
<keyword evidence="2" id="KW-1185">Reference proteome</keyword>
<proteinExistence type="predicted"/>
<gene>
    <name evidence="1" type="ORF">ACFOOI_20170</name>
</gene>
<comment type="caution">
    <text evidence="1">The sequence shown here is derived from an EMBL/GenBank/DDBJ whole genome shotgun (WGS) entry which is preliminary data.</text>
</comment>
<evidence type="ECO:0000313" key="2">
    <source>
        <dbReference type="Proteomes" id="UP001595616"/>
    </source>
</evidence>
<dbReference type="Proteomes" id="UP001595616">
    <property type="component" value="Unassembled WGS sequence"/>
</dbReference>
<accession>A0ABV7Z3Z8</accession>
<dbReference type="Pfam" id="PF14375">
    <property type="entry name" value="Cys_rich_CWC"/>
    <property type="match status" value="1"/>
</dbReference>